<evidence type="ECO:0000313" key="6">
    <source>
        <dbReference type="EMBL" id="KKC32360.1"/>
    </source>
</evidence>
<dbReference type="PATRIC" id="fig|728005.3.peg.1075"/>
<feature type="domain" description="Solute-binding protein family 5" evidence="5">
    <location>
        <begin position="37"/>
        <end position="162"/>
    </location>
</feature>
<evidence type="ECO:0000313" key="9">
    <source>
        <dbReference type="Proteomes" id="UP000182258"/>
    </source>
</evidence>
<dbReference type="GO" id="GO:1904680">
    <property type="term" value="F:peptide transmembrane transporter activity"/>
    <property type="evidence" value="ECO:0007669"/>
    <property type="project" value="TreeGrafter"/>
</dbReference>
<evidence type="ECO:0000256" key="4">
    <source>
        <dbReference type="SAM" id="MobiDB-lite"/>
    </source>
</evidence>
<dbReference type="PANTHER" id="PTHR30290">
    <property type="entry name" value="PERIPLASMIC BINDING COMPONENT OF ABC TRANSPORTER"/>
    <property type="match status" value="1"/>
</dbReference>
<comment type="subcellular location">
    <subcellularLocation>
        <location evidence="1">Periplasm</location>
    </subcellularLocation>
</comment>
<dbReference type="Proteomes" id="UP000033519">
    <property type="component" value="Unassembled WGS sequence"/>
</dbReference>
<dbReference type="InterPro" id="IPR000914">
    <property type="entry name" value="SBP_5_dom"/>
</dbReference>
<proteinExistence type="inferred from homology"/>
<dbReference type="GO" id="GO:0015833">
    <property type="term" value="P:peptide transport"/>
    <property type="evidence" value="ECO:0007669"/>
    <property type="project" value="TreeGrafter"/>
</dbReference>
<reference evidence="6 8" key="1">
    <citation type="submission" date="2015-03" db="EMBL/GenBank/DDBJ databases">
        <authorList>
            <person name="Lepp D."/>
            <person name="Hassan Y.I."/>
            <person name="Li X.-Z."/>
            <person name="Zhou T."/>
        </authorList>
    </citation>
    <scope>NUCLEOTIDE SEQUENCE [LARGE SCALE GENOMIC DNA]</scope>
    <source>
        <strain evidence="6 8">Cr7-05</strain>
    </source>
</reference>
<gene>
    <name evidence="7" type="ORF">SAMN04488059_13622</name>
    <name evidence="6" type="ORF">WH91_14480</name>
</gene>
<evidence type="ECO:0000259" key="5">
    <source>
        <dbReference type="Pfam" id="PF00496"/>
    </source>
</evidence>
<evidence type="ECO:0000256" key="2">
    <source>
        <dbReference type="ARBA" id="ARBA00005695"/>
    </source>
</evidence>
<dbReference type="AlphaFoldDB" id="A0A0F5PUS1"/>
<feature type="compositionally biased region" description="Low complexity" evidence="4">
    <location>
        <begin position="174"/>
        <end position="191"/>
    </location>
</feature>
<name>A0A0F5PUS1_9HYPH</name>
<evidence type="ECO:0000256" key="3">
    <source>
        <dbReference type="ARBA" id="ARBA00022729"/>
    </source>
</evidence>
<feature type="region of interest" description="Disordered" evidence="4">
    <location>
        <begin position="170"/>
        <end position="191"/>
    </location>
</feature>
<evidence type="ECO:0000256" key="1">
    <source>
        <dbReference type="ARBA" id="ARBA00004418"/>
    </source>
</evidence>
<dbReference type="Proteomes" id="UP000182258">
    <property type="component" value="Unassembled WGS sequence"/>
</dbReference>
<dbReference type="EMBL" id="FOMB01000036">
    <property type="protein sequence ID" value="SFD28420.1"/>
    <property type="molecule type" value="Genomic_DNA"/>
</dbReference>
<dbReference type="STRING" id="728005.SAMN04488059_13622"/>
<protein>
    <submittedName>
        <fullName evidence="7">Extracellular solute-binding protein, family 5 Middle</fullName>
    </submittedName>
</protein>
<comment type="similarity">
    <text evidence="2">Belongs to the bacterial solute-binding protein 5 family.</text>
</comment>
<keyword evidence="3" id="KW-0732">Signal</keyword>
<feature type="region of interest" description="Disordered" evidence="4">
    <location>
        <begin position="1"/>
        <end position="35"/>
    </location>
</feature>
<evidence type="ECO:0000313" key="7">
    <source>
        <dbReference type="EMBL" id="SFD28420.1"/>
    </source>
</evidence>
<dbReference type="PANTHER" id="PTHR30290:SF38">
    <property type="entry name" value="D,D-DIPEPTIDE-BINDING PERIPLASMIC PROTEIN DDPA-RELATED"/>
    <property type="match status" value="1"/>
</dbReference>
<dbReference type="EMBL" id="LAPV01000135">
    <property type="protein sequence ID" value="KKC32360.1"/>
    <property type="molecule type" value="Genomic_DNA"/>
</dbReference>
<dbReference type="Gene3D" id="3.10.105.10">
    <property type="entry name" value="Dipeptide-binding Protein, Domain 3"/>
    <property type="match status" value="1"/>
</dbReference>
<dbReference type="RefSeq" id="WP_046171723.1">
    <property type="nucleotide sequence ID" value="NZ_FOMB01000036.1"/>
</dbReference>
<organism evidence="7 9">
    <name type="scientific">Devosia psychrophila</name>
    <dbReference type="NCBI Taxonomy" id="728005"/>
    <lineage>
        <taxon>Bacteria</taxon>
        <taxon>Pseudomonadati</taxon>
        <taxon>Pseudomonadota</taxon>
        <taxon>Alphaproteobacteria</taxon>
        <taxon>Hyphomicrobiales</taxon>
        <taxon>Devosiaceae</taxon>
        <taxon>Devosia</taxon>
    </lineage>
</organism>
<keyword evidence="8" id="KW-1185">Reference proteome</keyword>
<evidence type="ECO:0000313" key="8">
    <source>
        <dbReference type="Proteomes" id="UP000033519"/>
    </source>
</evidence>
<accession>A0A0F5PUS1</accession>
<sequence>MPIRPFGGLGQPACAGLQHRPSSAGRQAYPSGHEPGDRQLLADALWAGRAIVPNGFQHPQFGDLYDADRPGFGYDPEKAKALLAEASYNGEEIVYSTRAAYFTNATPAAQAILEMWKAVGINARLNVVESTDDLADDIYMVRTWSNSTRYPDPAGAIWNLWGLLGGFQKSQKEWPPSSSTPWAPSSTSPPT</sequence>
<reference evidence="7 9" key="2">
    <citation type="submission" date="2016-10" db="EMBL/GenBank/DDBJ databases">
        <authorList>
            <person name="de Groot N.N."/>
        </authorList>
    </citation>
    <scope>NUCLEOTIDE SEQUENCE [LARGE SCALE GENOMIC DNA]</scope>
    <source>
        <strain evidence="7 9">CGMCC 1.10210</strain>
    </source>
</reference>
<dbReference type="Pfam" id="PF00496">
    <property type="entry name" value="SBP_bac_5"/>
    <property type="match status" value="1"/>
</dbReference>
<dbReference type="SUPFAM" id="SSF53850">
    <property type="entry name" value="Periplasmic binding protein-like II"/>
    <property type="match status" value="1"/>
</dbReference>
<dbReference type="InterPro" id="IPR039424">
    <property type="entry name" value="SBP_5"/>
</dbReference>